<evidence type="ECO:0008006" key="4">
    <source>
        <dbReference type="Google" id="ProtNLM"/>
    </source>
</evidence>
<feature type="signal peptide" evidence="1">
    <location>
        <begin position="1"/>
        <end position="21"/>
    </location>
</feature>
<protein>
    <recommendedName>
        <fullName evidence="4">Secreted protein</fullName>
    </recommendedName>
</protein>
<dbReference type="EMBL" id="JAULSW010000009">
    <property type="protein sequence ID" value="KAK3370227.1"/>
    <property type="molecule type" value="Genomic_DNA"/>
</dbReference>
<reference evidence="2" key="2">
    <citation type="submission" date="2023-06" db="EMBL/GenBank/DDBJ databases">
        <authorList>
            <consortium name="Lawrence Berkeley National Laboratory"/>
            <person name="Haridas S."/>
            <person name="Hensen N."/>
            <person name="Bonometti L."/>
            <person name="Westerberg I."/>
            <person name="Brannstrom I.O."/>
            <person name="Guillou S."/>
            <person name="Cros-Aarteil S."/>
            <person name="Calhoun S."/>
            <person name="Kuo A."/>
            <person name="Mondo S."/>
            <person name="Pangilinan J."/>
            <person name="Riley R."/>
            <person name="LaButti K."/>
            <person name="Andreopoulos B."/>
            <person name="Lipzen A."/>
            <person name="Chen C."/>
            <person name="Yanf M."/>
            <person name="Daum C."/>
            <person name="Ng V."/>
            <person name="Clum A."/>
            <person name="Steindorff A."/>
            <person name="Ohm R."/>
            <person name="Martin F."/>
            <person name="Silar P."/>
            <person name="Natvig D."/>
            <person name="Lalanne C."/>
            <person name="Gautier V."/>
            <person name="Ament-velasquez S.L."/>
            <person name="Kruys A."/>
            <person name="Hutchinson M.I."/>
            <person name="Powell A.J."/>
            <person name="Barry K."/>
            <person name="Miller A.N."/>
            <person name="Grigoriev I.V."/>
            <person name="Debuchy R."/>
            <person name="Gladieux P."/>
            <person name="Thoren M.H."/>
            <person name="Johannesson H."/>
        </authorList>
    </citation>
    <scope>NUCLEOTIDE SEQUENCE</scope>
    <source>
        <strain evidence="2">CBS 232.78</strain>
    </source>
</reference>
<comment type="caution">
    <text evidence="2">The sequence shown here is derived from an EMBL/GenBank/DDBJ whole genome shotgun (WGS) entry which is preliminary data.</text>
</comment>
<proteinExistence type="predicted"/>
<reference evidence="2" key="1">
    <citation type="journal article" date="2023" name="Mol. Phylogenet. Evol.">
        <title>Genome-scale phylogeny and comparative genomics of the fungal order Sordariales.</title>
        <authorList>
            <person name="Hensen N."/>
            <person name="Bonometti L."/>
            <person name="Westerberg I."/>
            <person name="Brannstrom I.O."/>
            <person name="Guillou S."/>
            <person name="Cros-Aarteil S."/>
            <person name="Calhoun S."/>
            <person name="Haridas S."/>
            <person name="Kuo A."/>
            <person name="Mondo S."/>
            <person name="Pangilinan J."/>
            <person name="Riley R."/>
            <person name="LaButti K."/>
            <person name="Andreopoulos B."/>
            <person name="Lipzen A."/>
            <person name="Chen C."/>
            <person name="Yan M."/>
            <person name="Daum C."/>
            <person name="Ng V."/>
            <person name="Clum A."/>
            <person name="Steindorff A."/>
            <person name="Ohm R.A."/>
            <person name="Martin F."/>
            <person name="Silar P."/>
            <person name="Natvig D.O."/>
            <person name="Lalanne C."/>
            <person name="Gautier V."/>
            <person name="Ament-Velasquez S.L."/>
            <person name="Kruys A."/>
            <person name="Hutchinson M.I."/>
            <person name="Powell A.J."/>
            <person name="Barry K."/>
            <person name="Miller A.N."/>
            <person name="Grigoriev I.V."/>
            <person name="Debuchy R."/>
            <person name="Gladieux P."/>
            <person name="Hiltunen Thoren M."/>
            <person name="Johannesson H."/>
        </authorList>
    </citation>
    <scope>NUCLEOTIDE SEQUENCE</scope>
    <source>
        <strain evidence="2">CBS 232.78</strain>
    </source>
</reference>
<keyword evidence="3" id="KW-1185">Reference proteome</keyword>
<organism evidence="2 3">
    <name type="scientific">Podospora didyma</name>
    <dbReference type="NCBI Taxonomy" id="330526"/>
    <lineage>
        <taxon>Eukaryota</taxon>
        <taxon>Fungi</taxon>
        <taxon>Dikarya</taxon>
        <taxon>Ascomycota</taxon>
        <taxon>Pezizomycotina</taxon>
        <taxon>Sordariomycetes</taxon>
        <taxon>Sordariomycetidae</taxon>
        <taxon>Sordariales</taxon>
        <taxon>Podosporaceae</taxon>
        <taxon>Podospora</taxon>
    </lineage>
</organism>
<accession>A0AAE0N496</accession>
<gene>
    <name evidence="2" type="ORF">B0H63DRAFT_486509</name>
</gene>
<dbReference type="AlphaFoldDB" id="A0AAE0N496"/>
<evidence type="ECO:0000313" key="2">
    <source>
        <dbReference type="EMBL" id="KAK3370227.1"/>
    </source>
</evidence>
<sequence>MRWHSFFTRMLCVPLFPLGSGTGSVLLFVSPMTHFPGCMKIRLHTSRYLARAVECKFPAVPTSQAHPPPRRRSSPCQMIHGYQSGTKVSIRQTKARRPLGLKNKRIRWKWEKRWTTPSSDECIRNYLAHYYPSYVVIFGHKPPETRHAPDSNGNKCCAR</sequence>
<evidence type="ECO:0000256" key="1">
    <source>
        <dbReference type="SAM" id="SignalP"/>
    </source>
</evidence>
<keyword evidence="1" id="KW-0732">Signal</keyword>
<name>A0AAE0N496_9PEZI</name>
<feature type="chain" id="PRO_5042149581" description="Secreted protein" evidence="1">
    <location>
        <begin position="22"/>
        <end position="159"/>
    </location>
</feature>
<evidence type="ECO:0000313" key="3">
    <source>
        <dbReference type="Proteomes" id="UP001285441"/>
    </source>
</evidence>
<dbReference type="Proteomes" id="UP001285441">
    <property type="component" value="Unassembled WGS sequence"/>
</dbReference>